<proteinExistence type="inferred from homology"/>
<dbReference type="InterPro" id="IPR035985">
    <property type="entry name" value="Ubiquitin-activating_enz"/>
</dbReference>
<dbReference type="CDD" id="cd00158">
    <property type="entry name" value="RHOD"/>
    <property type="match status" value="1"/>
</dbReference>
<dbReference type="GO" id="GO:0004792">
    <property type="term" value="F:thiosulfate-cyanide sulfurtransferase activity"/>
    <property type="evidence" value="ECO:0007669"/>
    <property type="project" value="TreeGrafter"/>
</dbReference>
<dbReference type="InterPro" id="IPR036873">
    <property type="entry name" value="Rhodanese-like_dom_sf"/>
</dbReference>
<dbReference type="Gene3D" id="3.40.250.10">
    <property type="entry name" value="Rhodanese-like domain"/>
    <property type="match status" value="1"/>
</dbReference>
<keyword evidence="3" id="KW-0548">Nucleotidyltransferase</keyword>
<dbReference type="GO" id="GO:0008641">
    <property type="term" value="F:ubiquitin-like modifier activating enzyme activity"/>
    <property type="evidence" value="ECO:0007669"/>
    <property type="project" value="InterPro"/>
</dbReference>
<reference evidence="3 4" key="1">
    <citation type="submission" date="2020-08" db="EMBL/GenBank/DDBJ databases">
        <title>Genomic Encyclopedia of Type Strains, Phase IV (KMG-IV): sequencing the most valuable type-strain genomes for metagenomic binning, comparative biology and taxonomic classification.</title>
        <authorList>
            <person name="Goeker M."/>
        </authorList>
    </citation>
    <scope>NUCLEOTIDE SEQUENCE [LARGE SCALE GENOMIC DNA]</scope>
    <source>
        <strain evidence="3 4">DSM 22368</strain>
    </source>
</reference>
<comment type="similarity">
    <text evidence="1">Belongs to the HesA/MoeB/ThiF family.</text>
</comment>
<feature type="domain" description="Rhodanese" evidence="2">
    <location>
        <begin position="297"/>
        <end position="359"/>
    </location>
</feature>
<dbReference type="AlphaFoldDB" id="A0A7X0JVS6"/>
<dbReference type="CDD" id="cd00757">
    <property type="entry name" value="ThiF_MoeB_HesA_family"/>
    <property type="match status" value="1"/>
</dbReference>
<dbReference type="RefSeq" id="WP_166843715.1">
    <property type="nucleotide sequence ID" value="NZ_JAAONY010000003.1"/>
</dbReference>
<protein>
    <submittedName>
        <fullName evidence="3">Adenylyltransferase/sulfurtransferase</fullName>
    </submittedName>
</protein>
<sequence>MSKQVPHSQGSAPGNKSELNAQEHERYLRQIQLPSFGKDGQQRLKNAKVLIIGLGGLGCPVAQYLAAAGVGELTLVDGDAVSLSNLQRQVLFSERDIAANKARIAAEKLRGANRDIAIKSLEANLNPDNAHQLIKHCDLVLDCTDNFYSRYLINDVCANYNIPWVYASVLGFQGQAALIQPRHSCFRCLYPELAETPNCNEAGVIGAVPGIIGGMQALLAINHLAQTRLPTLETEQNQLHILQGLQTRCITLHKSPDCDICNGRKTYRDFSQDHQGRSTSLLDSKHIISWEDVQSLDAEKTILIDVRDSDEHKNFNIGGFNIPLEILEETLQPEENTYYLFYCQSGQRSDKAIKLLENKWIDLKTNNTYLLSLYGGLNQKY</sequence>
<dbReference type="SUPFAM" id="SSF69572">
    <property type="entry name" value="Activating enzymes of the ubiquitin-like proteins"/>
    <property type="match status" value="1"/>
</dbReference>
<dbReference type="PROSITE" id="PS50206">
    <property type="entry name" value="RHODANESE_3"/>
    <property type="match status" value="1"/>
</dbReference>
<dbReference type="GO" id="GO:0005737">
    <property type="term" value="C:cytoplasm"/>
    <property type="evidence" value="ECO:0007669"/>
    <property type="project" value="TreeGrafter"/>
</dbReference>
<dbReference type="InParanoid" id="A0A7X0JVS6"/>
<organism evidence="3 4">
    <name type="scientific">Pseudoteredinibacter isoporae</name>
    <dbReference type="NCBI Taxonomy" id="570281"/>
    <lineage>
        <taxon>Bacteria</taxon>
        <taxon>Pseudomonadati</taxon>
        <taxon>Pseudomonadota</taxon>
        <taxon>Gammaproteobacteria</taxon>
        <taxon>Cellvibrionales</taxon>
        <taxon>Cellvibrionaceae</taxon>
        <taxon>Pseudoteredinibacter</taxon>
    </lineage>
</organism>
<dbReference type="Pfam" id="PF00899">
    <property type="entry name" value="ThiF"/>
    <property type="match status" value="1"/>
</dbReference>
<name>A0A7X0JVS6_9GAMM</name>
<gene>
    <name evidence="3" type="ORF">HNR48_003481</name>
</gene>
<evidence type="ECO:0000256" key="1">
    <source>
        <dbReference type="ARBA" id="ARBA00009919"/>
    </source>
</evidence>
<evidence type="ECO:0000259" key="2">
    <source>
        <dbReference type="PROSITE" id="PS50206"/>
    </source>
</evidence>
<dbReference type="GO" id="GO:0016779">
    <property type="term" value="F:nucleotidyltransferase activity"/>
    <property type="evidence" value="ECO:0007669"/>
    <property type="project" value="UniProtKB-KW"/>
</dbReference>
<accession>A0A7X0JVS6</accession>
<evidence type="ECO:0000313" key="3">
    <source>
        <dbReference type="EMBL" id="MBB6523179.1"/>
    </source>
</evidence>
<dbReference type="InterPro" id="IPR045886">
    <property type="entry name" value="ThiF/MoeB/HesA"/>
</dbReference>
<dbReference type="Pfam" id="PF00581">
    <property type="entry name" value="Rhodanese"/>
    <property type="match status" value="1"/>
</dbReference>
<dbReference type="PANTHER" id="PTHR10953">
    <property type="entry name" value="UBIQUITIN-ACTIVATING ENZYME E1"/>
    <property type="match status" value="1"/>
</dbReference>
<evidence type="ECO:0000313" key="4">
    <source>
        <dbReference type="Proteomes" id="UP000528457"/>
    </source>
</evidence>
<comment type="caution">
    <text evidence="3">The sequence shown here is derived from an EMBL/GenBank/DDBJ whole genome shotgun (WGS) entry which is preliminary data.</text>
</comment>
<dbReference type="InterPro" id="IPR001763">
    <property type="entry name" value="Rhodanese-like_dom"/>
</dbReference>
<dbReference type="PANTHER" id="PTHR10953:SF102">
    <property type="entry name" value="ADENYLYLTRANSFERASE AND SULFURTRANSFERASE MOCS3"/>
    <property type="match status" value="1"/>
</dbReference>
<keyword evidence="3" id="KW-0808">Transferase</keyword>
<dbReference type="EMBL" id="JACHHT010000003">
    <property type="protein sequence ID" value="MBB6523179.1"/>
    <property type="molecule type" value="Genomic_DNA"/>
</dbReference>
<dbReference type="InterPro" id="IPR000594">
    <property type="entry name" value="ThiF_NAD_FAD-bd"/>
</dbReference>
<keyword evidence="4" id="KW-1185">Reference proteome</keyword>
<dbReference type="FunFam" id="3.40.50.720:FF:000080">
    <property type="entry name" value="Thiazole biosynthesis adenylyltransferase ThiF"/>
    <property type="match status" value="1"/>
</dbReference>
<dbReference type="Gene3D" id="3.40.50.720">
    <property type="entry name" value="NAD(P)-binding Rossmann-like Domain"/>
    <property type="match status" value="1"/>
</dbReference>
<dbReference type="Proteomes" id="UP000528457">
    <property type="component" value="Unassembled WGS sequence"/>
</dbReference>